<keyword evidence="1" id="KW-0472">Membrane</keyword>
<protein>
    <submittedName>
        <fullName evidence="2">Uncharacterized protein</fullName>
    </submittedName>
</protein>
<reference evidence="2" key="1">
    <citation type="journal article" date="2022" name="J Environ Chem Eng">
        <title>Biodegradation of petroleum oil using a constructed nonpathogenic and heavy metal-tolerant bacterial consortium isolated from marine sponges.</title>
        <authorList>
            <person name="Dechsakulwatana C."/>
            <person name="Rungsihiranrut A."/>
            <person name="Muangchinda C."/>
            <person name="Ningthoujam R."/>
            <person name="Klankeo P."/>
            <person name="Pinyakong O."/>
        </authorList>
    </citation>
    <scope>NUCLEOTIDE SEQUENCE</scope>
    <source>
        <strain evidence="2">TL01-2</strain>
    </source>
</reference>
<name>A0AAX6NCC3_PRIAR</name>
<keyword evidence="1" id="KW-0812">Transmembrane</keyword>
<dbReference type="EMBL" id="JAPTGD010000002">
    <property type="protein sequence ID" value="MDU9693538.1"/>
    <property type="molecule type" value="Genomic_DNA"/>
</dbReference>
<accession>A0AAX6NCC3</accession>
<feature type="transmembrane region" description="Helical" evidence="1">
    <location>
        <begin position="6"/>
        <end position="26"/>
    </location>
</feature>
<gene>
    <name evidence="2" type="ORF">O0Q50_20385</name>
</gene>
<evidence type="ECO:0000313" key="3">
    <source>
        <dbReference type="Proteomes" id="UP001269400"/>
    </source>
</evidence>
<reference evidence="2" key="2">
    <citation type="submission" date="2022-12" db="EMBL/GenBank/DDBJ databases">
        <authorList>
            <person name="Dechsakulwatana C."/>
            <person name="Rungsihiranrut A."/>
            <person name="Muangchinda C."/>
            <person name="Ningthoujam R."/>
            <person name="Klankeo P."/>
            <person name="Pinyakong O."/>
        </authorList>
    </citation>
    <scope>NUCLEOTIDE SEQUENCE</scope>
    <source>
        <strain evidence="2">TL01-2</strain>
    </source>
</reference>
<comment type="caution">
    <text evidence="2">The sequence shown here is derived from an EMBL/GenBank/DDBJ whole genome shotgun (WGS) entry which is preliminary data.</text>
</comment>
<dbReference type="RefSeq" id="WP_316910764.1">
    <property type="nucleotide sequence ID" value="NZ_JAPTGD010000002.1"/>
</dbReference>
<evidence type="ECO:0000313" key="2">
    <source>
        <dbReference type="EMBL" id="MDU9693538.1"/>
    </source>
</evidence>
<sequence>MSVSNLIMIGLGALVAFGLCVWYYLALTRSNDEEERIVKRDLTYDVEPAYTLNSGKDQENNENKQ</sequence>
<organism evidence="2 3">
    <name type="scientific">Priestia aryabhattai</name>
    <name type="common">Bacillus aryabhattai</name>
    <dbReference type="NCBI Taxonomy" id="412384"/>
    <lineage>
        <taxon>Bacteria</taxon>
        <taxon>Bacillati</taxon>
        <taxon>Bacillota</taxon>
        <taxon>Bacilli</taxon>
        <taxon>Bacillales</taxon>
        <taxon>Bacillaceae</taxon>
        <taxon>Priestia</taxon>
    </lineage>
</organism>
<dbReference type="Proteomes" id="UP001269400">
    <property type="component" value="Unassembled WGS sequence"/>
</dbReference>
<evidence type="ECO:0000256" key="1">
    <source>
        <dbReference type="SAM" id="Phobius"/>
    </source>
</evidence>
<proteinExistence type="predicted"/>
<dbReference type="AlphaFoldDB" id="A0AAX6NCC3"/>
<keyword evidence="1" id="KW-1133">Transmembrane helix</keyword>